<feature type="domain" description="MurNAc-LAA" evidence="3">
    <location>
        <begin position="221"/>
        <end position="382"/>
    </location>
</feature>
<accession>A0A1F6CFB8</accession>
<dbReference type="Gene3D" id="3.40.630.40">
    <property type="entry name" value="Zn-dependent exopeptidases"/>
    <property type="match status" value="1"/>
</dbReference>
<protein>
    <recommendedName>
        <fullName evidence="3">MurNAc-LAA domain-containing protein</fullName>
    </recommendedName>
</protein>
<dbReference type="GO" id="GO:0030288">
    <property type="term" value="C:outer membrane-bounded periplasmic space"/>
    <property type="evidence" value="ECO:0007669"/>
    <property type="project" value="TreeGrafter"/>
</dbReference>
<dbReference type="InterPro" id="IPR036582">
    <property type="entry name" value="Mao_N_sf"/>
</dbReference>
<dbReference type="GO" id="GO:0008745">
    <property type="term" value="F:N-acetylmuramoyl-L-alanine amidase activity"/>
    <property type="evidence" value="ECO:0007669"/>
    <property type="project" value="InterPro"/>
</dbReference>
<feature type="compositionally biased region" description="Basic and acidic residues" evidence="2">
    <location>
        <begin position="102"/>
        <end position="128"/>
    </location>
</feature>
<proteinExistence type="predicted"/>
<dbReference type="Proteomes" id="UP000178606">
    <property type="component" value="Unassembled WGS sequence"/>
</dbReference>
<evidence type="ECO:0000313" key="5">
    <source>
        <dbReference type="Proteomes" id="UP000178606"/>
    </source>
</evidence>
<dbReference type="SMART" id="SM00646">
    <property type="entry name" value="Ami_3"/>
    <property type="match status" value="1"/>
</dbReference>
<evidence type="ECO:0000259" key="3">
    <source>
        <dbReference type="SMART" id="SM00646"/>
    </source>
</evidence>
<evidence type="ECO:0000313" key="4">
    <source>
        <dbReference type="EMBL" id="OGG47916.1"/>
    </source>
</evidence>
<name>A0A1F6CFB8_HANXR</name>
<evidence type="ECO:0000256" key="2">
    <source>
        <dbReference type="SAM" id="MobiDB-lite"/>
    </source>
</evidence>
<dbReference type="AlphaFoldDB" id="A0A1F6CFB8"/>
<gene>
    <name evidence="4" type="ORF">A3F84_11910</name>
</gene>
<reference evidence="4 5" key="1">
    <citation type="journal article" date="2016" name="Nat. Commun.">
        <title>Thousands of microbial genomes shed light on interconnected biogeochemical processes in an aquifer system.</title>
        <authorList>
            <person name="Anantharaman K."/>
            <person name="Brown C.T."/>
            <person name="Hug L.A."/>
            <person name="Sharon I."/>
            <person name="Castelle C.J."/>
            <person name="Probst A.J."/>
            <person name="Thomas B.C."/>
            <person name="Singh A."/>
            <person name="Wilkins M.J."/>
            <person name="Karaoz U."/>
            <person name="Brodie E.L."/>
            <person name="Williams K.H."/>
            <person name="Hubbard S.S."/>
            <person name="Banfield J.F."/>
        </authorList>
    </citation>
    <scope>NUCLEOTIDE SEQUENCE [LARGE SCALE GENOMIC DNA]</scope>
    <source>
        <strain evidence="5">RIFCSPLOWO2_12_FULL_64_10</strain>
    </source>
</reference>
<dbReference type="FunFam" id="3.40.630.40:FF:000005">
    <property type="entry name" value="N-acetylmuramoyl-L-alanine amidase (AmiA)"/>
    <property type="match status" value="1"/>
</dbReference>
<comment type="caution">
    <text evidence="4">The sequence shown here is derived from an EMBL/GenBank/DDBJ whole genome shotgun (WGS) entry which is preliminary data.</text>
</comment>
<dbReference type="Pfam" id="PF07833">
    <property type="entry name" value="Cu_amine_oxidN1"/>
    <property type="match status" value="1"/>
</dbReference>
<dbReference type="InterPro" id="IPR050695">
    <property type="entry name" value="N-acetylmuramoyl_amidase_3"/>
</dbReference>
<keyword evidence="1" id="KW-0378">Hydrolase</keyword>
<organism evidence="4 5">
    <name type="scientific">Handelsmanbacteria sp. (strain RIFCSPLOWO2_12_FULL_64_10)</name>
    <dbReference type="NCBI Taxonomy" id="1817868"/>
    <lineage>
        <taxon>Bacteria</taxon>
        <taxon>Candidatus Handelsmaniibacteriota</taxon>
    </lineage>
</organism>
<dbReference type="Gene3D" id="3.30.457.10">
    <property type="entry name" value="Copper amine oxidase-like, N-terminal domain"/>
    <property type="match status" value="1"/>
</dbReference>
<sequence>MAWGEEALRAVQIDGQPYVALTAVARAAGGAVEWLPASQKVRLRVGDGQIVVTPGASVVAVGRSSVRLPDPPRWVHGAVHVPVRWFLPLVEPFAPGRVRVGEARLNRDGQDRQDKGSVQKGEPGKRGNGETGNPPVSVSPTPPVGEGKGVEEREAWKIHTVIIDPGHGGKDQGAVGPTGLEEKEVALKVALHLKAMIEQRLRVRAVLTRSSDEFVSLGRRARIALENDGRVFISLHCNAANRRGRGAGGTEVYFLSEARTEEAREVARRENAALAFEENGASGGANGNPVLRGIFEGMSSDQYLKESQDLAAEIRGAVARAGGMLKDRGVKQAGFYVMKGTQARMPSVLVEMAFISSPREERLLRTESFQKQLAGAILEGVRDFKAKAEQAVANK</sequence>
<dbReference type="Pfam" id="PF01520">
    <property type="entry name" value="Amidase_3"/>
    <property type="match status" value="1"/>
</dbReference>
<dbReference type="SUPFAM" id="SSF55383">
    <property type="entry name" value="Copper amine oxidase, domain N"/>
    <property type="match status" value="1"/>
</dbReference>
<dbReference type="InterPro" id="IPR012854">
    <property type="entry name" value="Cu_amine_oxidase-like_N"/>
</dbReference>
<dbReference type="PANTHER" id="PTHR30404:SF0">
    <property type="entry name" value="N-ACETYLMURAMOYL-L-ALANINE AMIDASE AMIC"/>
    <property type="match status" value="1"/>
</dbReference>
<dbReference type="GO" id="GO:0009253">
    <property type="term" value="P:peptidoglycan catabolic process"/>
    <property type="evidence" value="ECO:0007669"/>
    <property type="project" value="InterPro"/>
</dbReference>
<dbReference type="InterPro" id="IPR002508">
    <property type="entry name" value="MurNAc-LAA_cat"/>
</dbReference>
<dbReference type="PANTHER" id="PTHR30404">
    <property type="entry name" value="N-ACETYLMURAMOYL-L-ALANINE AMIDASE"/>
    <property type="match status" value="1"/>
</dbReference>
<evidence type="ECO:0000256" key="1">
    <source>
        <dbReference type="ARBA" id="ARBA00022801"/>
    </source>
</evidence>
<feature type="region of interest" description="Disordered" evidence="2">
    <location>
        <begin position="102"/>
        <end position="149"/>
    </location>
</feature>
<dbReference type="EMBL" id="MFKF01000260">
    <property type="protein sequence ID" value="OGG47916.1"/>
    <property type="molecule type" value="Genomic_DNA"/>
</dbReference>
<dbReference type="SUPFAM" id="SSF53187">
    <property type="entry name" value="Zn-dependent exopeptidases"/>
    <property type="match status" value="1"/>
</dbReference>
<dbReference type="CDD" id="cd02696">
    <property type="entry name" value="MurNAc-LAA"/>
    <property type="match status" value="1"/>
</dbReference>